<dbReference type="Proteomes" id="UP000037505">
    <property type="component" value="Unassembled WGS sequence"/>
</dbReference>
<dbReference type="AlphaFoldDB" id="A0A0L1J9M8"/>
<comment type="caution">
    <text evidence="4">The sequence shown here is derived from an EMBL/GenBank/DDBJ whole genome shotgun (WGS) entry which is preliminary data.</text>
</comment>
<dbReference type="Pfam" id="PF00076">
    <property type="entry name" value="RRM_1"/>
    <property type="match status" value="1"/>
</dbReference>
<dbReference type="InterPro" id="IPR052600">
    <property type="entry name" value="Nuc_rcpt_coact/corep"/>
</dbReference>
<feature type="compositionally biased region" description="Polar residues" evidence="2">
    <location>
        <begin position="298"/>
        <end position="317"/>
    </location>
</feature>
<dbReference type="Gene3D" id="3.40.50.800">
    <property type="entry name" value="Anticodon-binding domain"/>
    <property type="match status" value="1"/>
</dbReference>
<protein>
    <recommendedName>
        <fullName evidence="3">RRM domain-containing protein</fullName>
    </recommendedName>
</protein>
<dbReference type="STRING" id="1509407.A0A0L1J9M8"/>
<evidence type="ECO:0000313" key="5">
    <source>
        <dbReference type="Proteomes" id="UP000037505"/>
    </source>
</evidence>
<dbReference type="SUPFAM" id="SSF52954">
    <property type="entry name" value="Class II aaRS ABD-related"/>
    <property type="match status" value="1"/>
</dbReference>
<keyword evidence="1" id="KW-0694">RNA-binding</keyword>
<feature type="region of interest" description="Disordered" evidence="2">
    <location>
        <begin position="1"/>
        <end position="26"/>
    </location>
</feature>
<dbReference type="SMART" id="SM00360">
    <property type="entry name" value="RRM"/>
    <property type="match status" value="1"/>
</dbReference>
<sequence length="825" mass="88667">MTPGSPDEALHFRGKTLTPESPRPLHIAEPANIPVLQNQMDPVFNDTSTYEKSESAVEHRAQLHDDLPSTMPIMLGQFQTQTQGSYHHSGAFQADDGSMNKNVVASSHASLPSDQSACASSMTTATTSAAQGFEPNSSLTTAPPSDSATHITHHPFPDLPPSAPHASQSIPIASEIDHAASSWAASSAPQDRLATRNRPHNTGEDGVDFQNLLDNLPPPLPLLLPLQYLRPFLSGTPLRTLKQPMKLSNLPWACLLVPHPRRSLPSIPTITLAMIFAPAGAPGTTSGVSTLPPPPVASFQQSPPATAEVQTPSSPVSNKAGRVDRQQPRQSKSADDDAPWGPDVQKKYDEFLHDERVYVTEGLWDRFPAGSRLFVGNLPTERVTKRDLYHIFHKYGKLAQISIKQAYGFIQFLEAPACKQALDVEQGAVTLKYPSHREIRGQAQLLQNLLALRRPGVRGLPNTAEGDRRAVATLELLRIATTDHTNHREFHLAISEMSLLTVGAMTIGLPLDPRPLVASAEGTDIGPGIERQSGTIDANDADPGPPMQGTEDTAAPAHGPRVQILVLEEVDRNFIFHVENAFRNRGLRVDVLVLGPRIPLNAAVQRQINEGVLAVVRLARPNQFSRKIPLQVFDRSGGADNVRFNEYPDVEPNIAAEIVFHAQSVQRGAPPTPFPPNPAFAVPSLAPPPVPQAPLPALSNPPNIANLITSLDGPTLQSLLGALQQRQAAVPTAQQPFSTTASTPNAGADLASLLSAATRHPVPANPQQPLPPQPFPIQAPNAPVVSDPNLISLLAKGLGGQQAQNQATVGPHVQNIMNQLGKWKQ</sequence>
<feature type="compositionally biased region" description="Low complexity" evidence="2">
    <location>
        <begin position="116"/>
        <end position="130"/>
    </location>
</feature>
<keyword evidence="5" id="KW-1185">Reference proteome</keyword>
<gene>
    <name evidence="4" type="ORF">ANOM_004312</name>
</gene>
<feature type="compositionally biased region" description="Basic and acidic residues" evidence="2">
    <location>
        <begin position="321"/>
        <end position="335"/>
    </location>
</feature>
<organism evidence="4 5">
    <name type="scientific">Aspergillus nomiae NRRL (strain ATCC 15546 / NRRL 13137 / CBS 260.88 / M93)</name>
    <dbReference type="NCBI Taxonomy" id="1509407"/>
    <lineage>
        <taxon>Eukaryota</taxon>
        <taxon>Fungi</taxon>
        <taxon>Dikarya</taxon>
        <taxon>Ascomycota</taxon>
        <taxon>Pezizomycotina</taxon>
        <taxon>Eurotiomycetes</taxon>
        <taxon>Eurotiomycetidae</taxon>
        <taxon>Eurotiales</taxon>
        <taxon>Aspergillaceae</taxon>
        <taxon>Aspergillus</taxon>
        <taxon>Aspergillus subgen. Circumdati</taxon>
    </lineage>
</organism>
<feature type="region of interest" description="Disordered" evidence="2">
    <location>
        <begin position="181"/>
        <end position="204"/>
    </location>
</feature>
<dbReference type="PROSITE" id="PS50102">
    <property type="entry name" value="RRM"/>
    <property type="match status" value="1"/>
</dbReference>
<feature type="compositionally biased region" description="Polar residues" evidence="2">
    <location>
        <begin position="134"/>
        <end position="150"/>
    </location>
</feature>
<proteinExistence type="predicted"/>
<dbReference type="PANTHER" id="PTHR23295">
    <property type="entry name" value="NUCLEAR RECEPTOR COACTIVATOR 5-RELATED"/>
    <property type="match status" value="1"/>
</dbReference>
<dbReference type="SUPFAM" id="SSF54928">
    <property type="entry name" value="RNA-binding domain, RBD"/>
    <property type="match status" value="1"/>
</dbReference>
<reference evidence="4 5" key="1">
    <citation type="submission" date="2014-06" db="EMBL/GenBank/DDBJ databases">
        <title>The Genome of the Aflatoxigenic Filamentous Fungus Aspergillus nomius.</title>
        <authorList>
            <person name="Moore M.G."/>
            <person name="Shannon B.M."/>
            <person name="Brian M.M."/>
        </authorList>
    </citation>
    <scope>NUCLEOTIDE SEQUENCE [LARGE SCALE GENOMIC DNA]</scope>
    <source>
        <strain evidence="4 5">NRRL 13137</strain>
    </source>
</reference>
<dbReference type="OrthoDB" id="10044938at2759"/>
<dbReference type="InterPro" id="IPR000504">
    <property type="entry name" value="RRM_dom"/>
</dbReference>
<name>A0A0L1J9M8_ASPN3</name>
<evidence type="ECO:0000259" key="3">
    <source>
        <dbReference type="PROSITE" id="PS50102"/>
    </source>
</evidence>
<dbReference type="EMBL" id="JNOM01000053">
    <property type="protein sequence ID" value="KNG88410.1"/>
    <property type="molecule type" value="Genomic_DNA"/>
</dbReference>
<dbReference type="InterPro" id="IPR036621">
    <property type="entry name" value="Anticodon-bd_dom_sf"/>
</dbReference>
<dbReference type="InterPro" id="IPR035979">
    <property type="entry name" value="RBD_domain_sf"/>
</dbReference>
<dbReference type="PANTHER" id="PTHR23295:SF6">
    <property type="entry name" value="NEOSIN, ISOFORM A"/>
    <property type="match status" value="1"/>
</dbReference>
<evidence type="ECO:0000256" key="2">
    <source>
        <dbReference type="SAM" id="MobiDB-lite"/>
    </source>
</evidence>
<feature type="domain" description="RRM" evidence="3">
    <location>
        <begin position="371"/>
        <end position="440"/>
    </location>
</feature>
<dbReference type="Gene3D" id="3.30.70.330">
    <property type="match status" value="1"/>
</dbReference>
<accession>A0A0L1J9M8</accession>
<evidence type="ECO:0000256" key="1">
    <source>
        <dbReference type="PROSITE-ProRule" id="PRU00176"/>
    </source>
</evidence>
<dbReference type="RefSeq" id="XP_015409333.1">
    <property type="nucleotide sequence ID" value="XM_015549569.1"/>
</dbReference>
<feature type="region of interest" description="Disordered" evidence="2">
    <location>
        <begin position="284"/>
        <end position="343"/>
    </location>
</feature>
<evidence type="ECO:0000313" key="4">
    <source>
        <dbReference type="EMBL" id="KNG88410.1"/>
    </source>
</evidence>
<dbReference type="GeneID" id="26806116"/>
<dbReference type="GO" id="GO:0003723">
    <property type="term" value="F:RNA binding"/>
    <property type="evidence" value="ECO:0007669"/>
    <property type="project" value="UniProtKB-UniRule"/>
</dbReference>
<feature type="region of interest" description="Disordered" evidence="2">
    <location>
        <begin position="526"/>
        <end position="557"/>
    </location>
</feature>
<feature type="region of interest" description="Disordered" evidence="2">
    <location>
        <begin position="113"/>
        <end position="167"/>
    </location>
</feature>
<dbReference type="InterPro" id="IPR012677">
    <property type="entry name" value="Nucleotide-bd_a/b_plait_sf"/>
</dbReference>